<dbReference type="EC" id="5.2.1.8" evidence="3 9"/>
<dbReference type="SUPFAM" id="SSF102735">
    <property type="entry name" value="Trigger factor ribosome-binding domain"/>
    <property type="match status" value="1"/>
</dbReference>
<dbReference type="InterPro" id="IPR046357">
    <property type="entry name" value="PPIase_dom_sf"/>
</dbReference>
<dbReference type="Pfam" id="PF05697">
    <property type="entry name" value="Trigger_N"/>
    <property type="match status" value="1"/>
</dbReference>
<evidence type="ECO:0000256" key="4">
    <source>
        <dbReference type="ARBA" id="ARBA00016902"/>
    </source>
</evidence>
<keyword evidence="7 9" id="KW-0413">Isomerase</keyword>
<dbReference type="GO" id="GO:0051301">
    <property type="term" value="P:cell division"/>
    <property type="evidence" value="ECO:0007669"/>
    <property type="project" value="UniProtKB-KW"/>
</dbReference>
<evidence type="ECO:0000313" key="13">
    <source>
        <dbReference type="EMBL" id="GBC99541.1"/>
    </source>
</evidence>
<evidence type="ECO:0000256" key="6">
    <source>
        <dbReference type="ARBA" id="ARBA00023186"/>
    </source>
</evidence>
<keyword evidence="9" id="KW-0131">Cell cycle</keyword>
<dbReference type="Pfam" id="PF05698">
    <property type="entry name" value="Trigger_C"/>
    <property type="match status" value="1"/>
</dbReference>
<feature type="domain" description="Trigger factor C-terminal" evidence="12">
    <location>
        <begin position="264"/>
        <end position="384"/>
    </location>
</feature>
<evidence type="ECO:0000313" key="14">
    <source>
        <dbReference type="Proteomes" id="UP000236173"/>
    </source>
</evidence>
<dbReference type="InterPro" id="IPR036611">
    <property type="entry name" value="Trigger_fac_ribosome-bd_sf"/>
</dbReference>
<protein>
    <recommendedName>
        <fullName evidence="4 9">Trigger factor</fullName>
        <shortName evidence="9">TF</shortName>
        <ecNumber evidence="3 9">5.2.1.8</ecNumber>
    </recommendedName>
    <alternativeName>
        <fullName evidence="8 9">PPIase</fullName>
    </alternativeName>
</protein>
<comment type="subcellular location">
    <subcellularLocation>
        <location evidence="9">Cytoplasm</location>
    </subcellularLocation>
    <text evidence="9">About half TF is bound to the ribosome near the polypeptide exit tunnel while the other half is free in the cytoplasm.</text>
</comment>
<dbReference type="EMBL" id="BEHT01000030">
    <property type="protein sequence ID" value="GBC99541.1"/>
    <property type="molecule type" value="Genomic_DNA"/>
</dbReference>
<dbReference type="GO" id="GO:0044183">
    <property type="term" value="F:protein folding chaperone"/>
    <property type="evidence" value="ECO:0007669"/>
    <property type="project" value="TreeGrafter"/>
</dbReference>
<dbReference type="InterPro" id="IPR037041">
    <property type="entry name" value="Trigger_fac_C_sf"/>
</dbReference>
<proteinExistence type="inferred from homology"/>
<organism evidence="13 14">
    <name type="scientific">Candidatus Fervidibacter japonicus</name>
    <dbReference type="NCBI Taxonomy" id="2035412"/>
    <lineage>
        <taxon>Bacteria</taxon>
        <taxon>Candidatus Fervidibacterota</taxon>
        <taxon>Candidatus Fervidibacter</taxon>
    </lineage>
</organism>
<evidence type="ECO:0000256" key="3">
    <source>
        <dbReference type="ARBA" id="ARBA00013194"/>
    </source>
</evidence>
<evidence type="ECO:0000256" key="1">
    <source>
        <dbReference type="ARBA" id="ARBA00000971"/>
    </source>
</evidence>
<dbReference type="GO" id="GO:0015031">
    <property type="term" value="P:protein transport"/>
    <property type="evidence" value="ECO:0007669"/>
    <property type="project" value="UniProtKB-UniRule"/>
</dbReference>
<dbReference type="Proteomes" id="UP000236173">
    <property type="component" value="Unassembled WGS sequence"/>
</dbReference>
<evidence type="ECO:0000256" key="9">
    <source>
        <dbReference type="HAMAP-Rule" id="MF_00303"/>
    </source>
</evidence>
<dbReference type="AlphaFoldDB" id="A0A2H5XEC7"/>
<dbReference type="PANTHER" id="PTHR30560">
    <property type="entry name" value="TRIGGER FACTOR CHAPERONE AND PEPTIDYL-PROLYL CIS/TRANS ISOMERASE"/>
    <property type="match status" value="1"/>
</dbReference>
<dbReference type="GO" id="GO:0005737">
    <property type="term" value="C:cytoplasm"/>
    <property type="evidence" value="ECO:0007669"/>
    <property type="project" value="UniProtKB-SubCell"/>
</dbReference>
<dbReference type="InterPro" id="IPR027304">
    <property type="entry name" value="Trigger_fact/SurA_dom_sf"/>
</dbReference>
<keyword evidence="9" id="KW-0963">Cytoplasm</keyword>
<evidence type="ECO:0000256" key="2">
    <source>
        <dbReference type="ARBA" id="ARBA00005464"/>
    </source>
</evidence>
<dbReference type="NCBIfam" id="TIGR00115">
    <property type="entry name" value="tig"/>
    <property type="match status" value="1"/>
</dbReference>
<dbReference type="InterPro" id="IPR005215">
    <property type="entry name" value="Trig_fac"/>
</dbReference>
<dbReference type="PANTHER" id="PTHR30560:SF3">
    <property type="entry name" value="TRIGGER FACTOR-LIKE PROTEIN TIG, CHLOROPLASTIC"/>
    <property type="match status" value="1"/>
</dbReference>
<dbReference type="PIRSF" id="PIRSF003095">
    <property type="entry name" value="Trigger_factor"/>
    <property type="match status" value="1"/>
</dbReference>
<dbReference type="GO" id="GO:0051083">
    <property type="term" value="P:'de novo' cotranslational protein folding"/>
    <property type="evidence" value="ECO:0007669"/>
    <property type="project" value="TreeGrafter"/>
</dbReference>
<evidence type="ECO:0000256" key="5">
    <source>
        <dbReference type="ARBA" id="ARBA00023110"/>
    </source>
</evidence>
<reference evidence="14" key="1">
    <citation type="submission" date="2017-09" db="EMBL/GenBank/DDBJ databases">
        <title>Metaegenomics of thermophilic ammonia-oxidizing enrichment culture.</title>
        <authorList>
            <person name="Kato S."/>
            <person name="Suzuki K."/>
        </authorList>
    </citation>
    <scope>NUCLEOTIDE SEQUENCE [LARGE SCALE GENOMIC DNA]</scope>
</reference>
<keyword evidence="9" id="KW-0132">Cell division</keyword>
<dbReference type="GO" id="GO:0003755">
    <property type="term" value="F:peptidyl-prolyl cis-trans isomerase activity"/>
    <property type="evidence" value="ECO:0007669"/>
    <property type="project" value="UniProtKB-UniRule"/>
</dbReference>
<evidence type="ECO:0000256" key="10">
    <source>
        <dbReference type="SAM" id="MobiDB-lite"/>
    </source>
</evidence>
<feature type="domain" description="Trigger factor ribosome-binding bacterial" evidence="11">
    <location>
        <begin position="5"/>
        <end position="147"/>
    </location>
</feature>
<feature type="region of interest" description="Disordered" evidence="10">
    <location>
        <begin position="420"/>
        <end position="439"/>
    </location>
</feature>
<comment type="catalytic activity">
    <reaction evidence="1 9">
        <text>[protein]-peptidylproline (omega=180) = [protein]-peptidylproline (omega=0)</text>
        <dbReference type="Rhea" id="RHEA:16237"/>
        <dbReference type="Rhea" id="RHEA-COMP:10747"/>
        <dbReference type="Rhea" id="RHEA-COMP:10748"/>
        <dbReference type="ChEBI" id="CHEBI:83833"/>
        <dbReference type="ChEBI" id="CHEBI:83834"/>
        <dbReference type="EC" id="5.2.1.8"/>
    </reaction>
</comment>
<comment type="caution">
    <text evidence="13">The sequence shown here is derived from an EMBL/GenBank/DDBJ whole genome shotgun (WGS) entry which is preliminary data.</text>
</comment>
<dbReference type="Gene3D" id="3.10.50.40">
    <property type="match status" value="1"/>
</dbReference>
<dbReference type="SUPFAM" id="SSF109998">
    <property type="entry name" value="Triger factor/SurA peptide-binding domain-like"/>
    <property type="match status" value="1"/>
</dbReference>
<comment type="similarity">
    <text evidence="2 9">Belongs to the FKBP-type PPIase family. Tig subfamily.</text>
</comment>
<dbReference type="Gene3D" id="3.30.70.1050">
    <property type="entry name" value="Trigger factor ribosome-binding domain"/>
    <property type="match status" value="1"/>
</dbReference>
<evidence type="ECO:0000259" key="11">
    <source>
        <dbReference type="Pfam" id="PF05697"/>
    </source>
</evidence>
<dbReference type="SUPFAM" id="SSF54534">
    <property type="entry name" value="FKBP-like"/>
    <property type="match status" value="1"/>
</dbReference>
<dbReference type="HAMAP" id="MF_00303">
    <property type="entry name" value="Trigger_factor_Tig"/>
    <property type="match status" value="1"/>
</dbReference>
<accession>A0A2H5XEC7</accession>
<dbReference type="GO" id="GO:0043335">
    <property type="term" value="P:protein unfolding"/>
    <property type="evidence" value="ECO:0007669"/>
    <property type="project" value="TreeGrafter"/>
</dbReference>
<evidence type="ECO:0000256" key="8">
    <source>
        <dbReference type="ARBA" id="ARBA00029986"/>
    </source>
</evidence>
<dbReference type="InterPro" id="IPR008881">
    <property type="entry name" value="Trigger_fac_ribosome-bd_bac"/>
</dbReference>
<dbReference type="InterPro" id="IPR008880">
    <property type="entry name" value="Trigger_fac_C"/>
</dbReference>
<keyword evidence="5 9" id="KW-0697">Rotamase</keyword>
<gene>
    <name evidence="9 13" type="primary">tig</name>
    <name evidence="13" type="ORF">HRbin17_02066</name>
</gene>
<keyword evidence="6 9" id="KW-0143">Chaperone</keyword>
<name>A0A2H5XEC7_9BACT</name>
<dbReference type="Gene3D" id="1.10.3120.10">
    <property type="entry name" value="Trigger factor, C-terminal domain"/>
    <property type="match status" value="1"/>
</dbReference>
<comment type="function">
    <text evidence="9">Involved in protein export. Acts as a chaperone by maintaining the newly synthesized protein in an open conformation. Functions as a peptidyl-prolyl cis-trans isomerase.</text>
</comment>
<evidence type="ECO:0000259" key="12">
    <source>
        <dbReference type="Pfam" id="PF05698"/>
    </source>
</evidence>
<evidence type="ECO:0000256" key="7">
    <source>
        <dbReference type="ARBA" id="ARBA00023235"/>
    </source>
</evidence>
<sequence>MQLTSVQVEQKEPCVWELTVEVAPEEVQRATESVLRQLSRSLRVPGFRPGHVPPGIIKRWVGEEQIRRQVLEDLLPNALMAAIEQRALEPVVTPEWRDVQFADDAPLRFVAEVITRPEVQLGDYKGLKLRRVKLTVTEEMLQQALEEVRQDLARYEPTDEPAQPQDRVRVRYQVLAEDEQPTDQWQSGTFTAGAEGWVPPLPERLVGRAKGDEDEFTYTYPDDHQNPDLAGKTVRVRFVVESVLRRHVPELTDEVVQQELGMDSVQALKEELRHELEGRLRRTVRASERAQAEEALLQSCSVTVPNALIDKFTDQLLAETEASLRQRGLTLSQWLQAQNSTLEEYRQQLRQEAERRLKLRFILEAIAQREGIVVTDEEVLQAMQGAPQEMDEDTLATLRRQWLEQRVIDLVLMTAEWVEEEPAESGQVPPASAQEGAHP</sequence>
<dbReference type="GO" id="GO:0043022">
    <property type="term" value="F:ribosome binding"/>
    <property type="evidence" value="ECO:0007669"/>
    <property type="project" value="TreeGrafter"/>
</dbReference>
<comment type="domain">
    <text evidence="9">Consists of 3 domains; the N-terminus binds the ribosome, the middle domain has PPIase activity, while the C-terminus has intrinsic chaperone activity on its own.</text>
</comment>